<keyword evidence="2" id="KW-1185">Reference proteome</keyword>
<name>A0A839GCD6_9BACT</name>
<sequence>MLLPVPVNSHFCANQGAEVPGLARVYANVGISLRENFENRKFLKILSMIFNEYEFKIPCKCLILYLLLRNKKDAVNDEIGCSRGG</sequence>
<protein>
    <submittedName>
        <fullName evidence="1">Uncharacterized protein</fullName>
    </submittedName>
</protein>
<dbReference type="AlphaFoldDB" id="A0A839GCD6"/>
<dbReference type="EMBL" id="JACJIQ010000006">
    <property type="protein sequence ID" value="MBA9077244.1"/>
    <property type="molecule type" value="Genomic_DNA"/>
</dbReference>
<gene>
    <name evidence="1" type="ORF">FHS90_001955</name>
</gene>
<accession>A0A839GCD6</accession>
<organism evidence="1 2">
    <name type="scientific">Rufibacter quisquiliarum</name>
    <dbReference type="NCBI Taxonomy" id="1549639"/>
    <lineage>
        <taxon>Bacteria</taxon>
        <taxon>Pseudomonadati</taxon>
        <taxon>Bacteroidota</taxon>
        <taxon>Cytophagia</taxon>
        <taxon>Cytophagales</taxon>
        <taxon>Hymenobacteraceae</taxon>
        <taxon>Rufibacter</taxon>
    </lineage>
</organism>
<evidence type="ECO:0000313" key="2">
    <source>
        <dbReference type="Proteomes" id="UP000563094"/>
    </source>
</evidence>
<evidence type="ECO:0000313" key="1">
    <source>
        <dbReference type="EMBL" id="MBA9077244.1"/>
    </source>
</evidence>
<dbReference type="Proteomes" id="UP000563094">
    <property type="component" value="Unassembled WGS sequence"/>
</dbReference>
<comment type="caution">
    <text evidence="1">The sequence shown here is derived from an EMBL/GenBank/DDBJ whole genome shotgun (WGS) entry which is preliminary data.</text>
</comment>
<proteinExistence type="predicted"/>
<reference evidence="1 2" key="1">
    <citation type="submission" date="2020-08" db="EMBL/GenBank/DDBJ databases">
        <title>Genomic Encyclopedia of Type Strains, Phase IV (KMG-IV): sequencing the most valuable type-strain genomes for metagenomic binning, comparative biology and taxonomic classification.</title>
        <authorList>
            <person name="Goeker M."/>
        </authorList>
    </citation>
    <scope>NUCLEOTIDE SEQUENCE [LARGE SCALE GENOMIC DNA]</scope>
    <source>
        <strain evidence="1 2">DSM 29854</strain>
    </source>
</reference>